<dbReference type="InParanoid" id="C5KJY6"/>
<sequence length="156" mass="17319">MLRRRCALRASTPSAILKHLPGIDVDSTNPQTVVMLDGVQYPGNIARIIRYSHAFGVSALALEKDTITEEALERALEYSHYSTLGGPPICNGLDSLQLIEALQQNYGFSVFALENKEEASARGVHMITAALWLDTMRRSFSCHGLICRNRPRVQAY</sequence>
<name>C5KJY6_PERM5</name>
<keyword evidence="1" id="KW-0489">Methyltransferase</keyword>
<evidence type="ECO:0000256" key="1">
    <source>
        <dbReference type="ARBA" id="ARBA00022603"/>
    </source>
</evidence>
<keyword evidence="2" id="KW-0808">Transferase</keyword>
<protein>
    <recommendedName>
        <fullName evidence="3">tRNA/rRNA methyltransferase SpoU type domain-containing protein</fullName>
    </recommendedName>
</protein>
<gene>
    <name evidence="4" type="ORF">Pmar_PMAR006976</name>
</gene>
<dbReference type="RefSeq" id="XP_002783448.1">
    <property type="nucleotide sequence ID" value="XM_002783402.1"/>
</dbReference>
<feature type="domain" description="tRNA/rRNA methyltransferase SpoU type" evidence="3">
    <location>
        <begin position="32"/>
        <end position="118"/>
    </location>
</feature>
<proteinExistence type="predicted"/>
<evidence type="ECO:0000259" key="3">
    <source>
        <dbReference type="Pfam" id="PF00588"/>
    </source>
</evidence>
<evidence type="ECO:0000256" key="2">
    <source>
        <dbReference type="ARBA" id="ARBA00022679"/>
    </source>
</evidence>
<dbReference type="InterPro" id="IPR029026">
    <property type="entry name" value="tRNA_m1G_MTases_N"/>
</dbReference>
<accession>C5KJY6</accession>
<dbReference type="GO" id="GO:0032259">
    <property type="term" value="P:methylation"/>
    <property type="evidence" value="ECO:0007669"/>
    <property type="project" value="UniProtKB-KW"/>
</dbReference>
<reference evidence="4 5" key="1">
    <citation type="submission" date="2008-07" db="EMBL/GenBank/DDBJ databases">
        <authorList>
            <person name="El-Sayed N."/>
            <person name="Caler E."/>
            <person name="Inman J."/>
            <person name="Amedeo P."/>
            <person name="Hass B."/>
            <person name="Wortman J."/>
        </authorList>
    </citation>
    <scope>NUCLEOTIDE SEQUENCE [LARGE SCALE GENOMIC DNA]</scope>
    <source>
        <strain evidence="5">ATCC 50983 / TXsc</strain>
    </source>
</reference>
<dbReference type="GeneID" id="9045972"/>
<dbReference type="InterPro" id="IPR029028">
    <property type="entry name" value="Alpha/beta_knot_MTases"/>
</dbReference>
<keyword evidence="5" id="KW-1185">Reference proteome</keyword>
<dbReference type="OrthoDB" id="477252at2759"/>
<dbReference type="EMBL" id="GG673648">
    <property type="protein sequence ID" value="EER15244.1"/>
    <property type="molecule type" value="Genomic_DNA"/>
</dbReference>
<dbReference type="AlphaFoldDB" id="C5KJY6"/>
<organism evidence="5">
    <name type="scientific">Perkinsus marinus (strain ATCC 50983 / TXsc)</name>
    <dbReference type="NCBI Taxonomy" id="423536"/>
    <lineage>
        <taxon>Eukaryota</taxon>
        <taxon>Sar</taxon>
        <taxon>Alveolata</taxon>
        <taxon>Perkinsozoa</taxon>
        <taxon>Perkinsea</taxon>
        <taxon>Perkinsida</taxon>
        <taxon>Perkinsidae</taxon>
        <taxon>Perkinsus</taxon>
    </lineage>
</organism>
<evidence type="ECO:0000313" key="5">
    <source>
        <dbReference type="Proteomes" id="UP000007800"/>
    </source>
</evidence>
<dbReference type="Proteomes" id="UP000007800">
    <property type="component" value="Unassembled WGS sequence"/>
</dbReference>
<dbReference type="SUPFAM" id="SSF75217">
    <property type="entry name" value="alpha/beta knot"/>
    <property type="match status" value="1"/>
</dbReference>
<dbReference type="GO" id="GO:0003723">
    <property type="term" value="F:RNA binding"/>
    <property type="evidence" value="ECO:0007669"/>
    <property type="project" value="InterPro"/>
</dbReference>
<dbReference type="Pfam" id="PF00588">
    <property type="entry name" value="SpoU_methylase"/>
    <property type="match status" value="1"/>
</dbReference>
<dbReference type="Gene3D" id="3.40.1280.10">
    <property type="match status" value="1"/>
</dbReference>
<dbReference type="GO" id="GO:0006396">
    <property type="term" value="P:RNA processing"/>
    <property type="evidence" value="ECO:0007669"/>
    <property type="project" value="InterPro"/>
</dbReference>
<dbReference type="InterPro" id="IPR001537">
    <property type="entry name" value="SpoU_MeTrfase"/>
</dbReference>
<dbReference type="GO" id="GO:0008173">
    <property type="term" value="F:RNA methyltransferase activity"/>
    <property type="evidence" value="ECO:0007669"/>
    <property type="project" value="InterPro"/>
</dbReference>
<evidence type="ECO:0000313" key="4">
    <source>
        <dbReference type="EMBL" id="EER15244.1"/>
    </source>
</evidence>